<keyword evidence="7 12" id="KW-0067">ATP-binding</keyword>
<evidence type="ECO:0000256" key="8">
    <source>
        <dbReference type="ARBA" id="ARBA00022967"/>
    </source>
</evidence>
<keyword evidence="2" id="KW-0813">Transport</keyword>
<feature type="domain" description="ABC transporter" evidence="11">
    <location>
        <begin position="268"/>
        <end position="510"/>
    </location>
</feature>
<dbReference type="CDD" id="cd03216">
    <property type="entry name" value="ABC_Carb_Monos_I"/>
    <property type="match status" value="1"/>
</dbReference>
<evidence type="ECO:0000256" key="5">
    <source>
        <dbReference type="ARBA" id="ARBA00022737"/>
    </source>
</evidence>
<dbReference type="InterPro" id="IPR017871">
    <property type="entry name" value="ABC_transporter-like_CS"/>
</dbReference>
<dbReference type="InterPro" id="IPR003593">
    <property type="entry name" value="AAA+_ATPase"/>
</dbReference>
<evidence type="ECO:0000256" key="9">
    <source>
        <dbReference type="ARBA" id="ARBA00023136"/>
    </source>
</evidence>
<protein>
    <submittedName>
        <fullName evidence="12">Sugar ABC transporter ATP-binding protein</fullName>
    </submittedName>
</protein>
<dbReference type="Proteomes" id="UP000248706">
    <property type="component" value="Unassembled WGS sequence"/>
</dbReference>
<dbReference type="InterPro" id="IPR003439">
    <property type="entry name" value="ABC_transporter-like_ATP-bd"/>
</dbReference>
<evidence type="ECO:0000313" key="13">
    <source>
        <dbReference type="Proteomes" id="UP000248706"/>
    </source>
</evidence>
<dbReference type="InterPro" id="IPR027417">
    <property type="entry name" value="P-loop_NTPase"/>
</dbReference>
<evidence type="ECO:0000256" key="4">
    <source>
        <dbReference type="ARBA" id="ARBA00022597"/>
    </source>
</evidence>
<comment type="subcellular location">
    <subcellularLocation>
        <location evidence="1">Cell membrane</location>
        <topology evidence="1">Peripheral membrane protein</topology>
    </subcellularLocation>
</comment>
<dbReference type="Pfam" id="PF00005">
    <property type="entry name" value="ABC_tran"/>
    <property type="match status" value="2"/>
</dbReference>
<proteinExistence type="predicted"/>
<feature type="domain" description="ABC transporter" evidence="11">
    <location>
        <begin position="14"/>
        <end position="251"/>
    </location>
</feature>
<name>A0A328VKM9_9CHLR</name>
<dbReference type="RefSeq" id="WP_112432903.1">
    <property type="nucleotide sequence ID" value="NZ_MCIF01000002.1"/>
</dbReference>
<sequence>MSAADREMAPDVVLRAEGITKVYGGTVALDNVDFTVYRGKVNVLIGENGAGKSTLMKIIAGAETATRGRLLLEGQPVHFKSPREAARAGIGMIYQELNLFPNLSVAENIFLDHEAMRRRGFLVDRRRQQEAARRLLERLEQPIDPQALVGNLRLGQQQIVEIAKALARDVRILIMDEPTSALTTAEVEILFRVIRELKEQGVSIIYISHKLEELLRIGDYVTILRDSHRVAEAPVSAIDVNWIVEQMIGRSVSETYVHQERTPGRELLRVEHLSLPRPGGGLLLDDVSFQVRAGEIVALYGLLGAGRSELLECLIGLHPEASGALWVAGQPVRGRTVGERIAEGLVLVPEDRQREGLVPTLSVAHNMVLASLRRYLSGLALSRKKELTAVRRLISDLGIKAPSPQTLIEALSGGNQQKVVVARGLLTEPRVLLLDEPTRGIDIGAKADLFRLMNRLASEGLGVLFVSSELREVMSVADRILVLARGRLTGEFRREEASEEALVAAASLGQGPASEKEETGEWSASGTLQTGAAGGSQIATPAASASKERRDQPRPQA</sequence>
<evidence type="ECO:0000313" key="12">
    <source>
        <dbReference type="EMBL" id="RAQ98007.1"/>
    </source>
</evidence>
<comment type="caution">
    <text evidence="12">The sequence shown here is derived from an EMBL/GenBank/DDBJ whole genome shotgun (WGS) entry which is preliminary data.</text>
</comment>
<dbReference type="InterPro" id="IPR050107">
    <property type="entry name" value="ABC_carbohydrate_import_ATPase"/>
</dbReference>
<dbReference type="CDD" id="cd03215">
    <property type="entry name" value="ABC_Carb_Monos_II"/>
    <property type="match status" value="1"/>
</dbReference>
<keyword evidence="13" id="KW-1185">Reference proteome</keyword>
<dbReference type="PROSITE" id="PS00211">
    <property type="entry name" value="ABC_TRANSPORTER_1"/>
    <property type="match status" value="1"/>
</dbReference>
<accession>A0A328VKM9</accession>
<evidence type="ECO:0000256" key="3">
    <source>
        <dbReference type="ARBA" id="ARBA00022475"/>
    </source>
</evidence>
<evidence type="ECO:0000256" key="2">
    <source>
        <dbReference type="ARBA" id="ARBA00022448"/>
    </source>
</evidence>
<gene>
    <name evidence="12" type="ORF">A4R35_20880</name>
</gene>
<dbReference type="Gene3D" id="3.40.50.300">
    <property type="entry name" value="P-loop containing nucleotide triphosphate hydrolases"/>
    <property type="match status" value="2"/>
</dbReference>
<dbReference type="GO" id="GO:0005524">
    <property type="term" value="F:ATP binding"/>
    <property type="evidence" value="ECO:0007669"/>
    <property type="project" value="UniProtKB-KW"/>
</dbReference>
<keyword evidence="8" id="KW-1278">Translocase</keyword>
<keyword evidence="4" id="KW-0762">Sugar transport</keyword>
<dbReference type="PANTHER" id="PTHR43790">
    <property type="entry name" value="CARBOHYDRATE TRANSPORT ATP-BINDING PROTEIN MG119-RELATED"/>
    <property type="match status" value="1"/>
</dbReference>
<dbReference type="EMBL" id="MCIF01000002">
    <property type="protein sequence ID" value="RAQ98007.1"/>
    <property type="molecule type" value="Genomic_DNA"/>
</dbReference>
<dbReference type="PANTHER" id="PTHR43790:SF3">
    <property type="entry name" value="D-ALLOSE IMPORT ATP-BINDING PROTEIN ALSA-RELATED"/>
    <property type="match status" value="1"/>
</dbReference>
<dbReference type="OrthoDB" id="9771863at2"/>
<evidence type="ECO:0000256" key="10">
    <source>
        <dbReference type="SAM" id="MobiDB-lite"/>
    </source>
</evidence>
<dbReference type="AlphaFoldDB" id="A0A328VKM9"/>
<dbReference type="SUPFAM" id="SSF52540">
    <property type="entry name" value="P-loop containing nucleoside triphosphate hydrolases"/>
    <property type="match status" value="2"/>
</dbReference>
<dbReference type="PROSITE" id="PS50893">
    <property type="entry name" value="ABC_TRANSPORTER_2"/>
    <property type="match status" value="2"/>
</dbReference>
<evidence type="ECO:0000256" key="6">
    <source>
        <dbReference type="ARBA" id="ARBA00022741"/>
    </source>
</evidence>
<feature type="compositionally biased region" description="Basic and acidic residues" evidence="10">
    <location>
        <begin position="546"/>
        <end position="557"/>
    </location>
</feature>
<reference evidence="12 13" key="1">
    <citation type="submission" date="2016-08" db="EMBL/GenBank/DDBJ databases">
        <title>Analysis of Carbohydrate Active Enzymes in Thermogemmatispora T81 Reveals Carbohydrate Degradation Ability.</title>
        <authorList>
            <person name="Tomazini A."/>
            <person name="Lal S."/>
            <person name="Stott M."/>
            <person name="Henrissat B."/>
            <person name="Polikarpov I."/>
            <person name="Sparling R."/>
            <person name="Levin D.B."/>
        </authorList>
    </citation>
    <scope>NUCLEOTIDE SEQUENCE [LARGE SCALE GENOMIC DNA]</scope>
    <source>
        <strain evidence="12 13">T81</strain>
    </source>
</reference>
<evidence type="ECO:0000259" key="11">
    <source>
        <dbReference type="PROSITE" id="PS50893"/>
    </source>
</evidence>
<keyword evidence="9" id="KW-0472">Membrane</keyword>
<dbReference type="FunFam" id="3.40.50.300:FF:000127">
    <property type="entry name" value="Ribose import ATP-binding protein RbsA"/>
    <property type="match status" value="1"/>
</dbReference>
<evidence type="ECO:0000256" key="7">
    <source>
        <dbReference type="ARBA" id="ARBA00022840"/>
    </source>
</evidence>
<dbReference type="GO" id="GO:0016887">
    <property type="term" value="F:ATP hydrolysis activity"/>
    <property type="evidence" value="ECO:0007669"/>
    <property type="project" value="InterPro"/>
</dbReference>
<dbReference type="GO" id="GO:0005886">
    <property type="term" value="C:plasma membrane"/>
    <property type="evidence" value="ECO:0007669"/>
    <property type="project" value="UniProtKB-SubCell"/>
</dbReference>
<organism evidence="12 13">
    <name type="scientific">Thermogemmatispora tikiterensis</name>
    <dbReference type="NCBI Taxonomy" id="1825093"/>
    <lineage>
        <taxon>Bacteria</taxon>
        <taxon>Bacillati</taxon>
        <taxon>Chloroflexota</taxon>
        <taxon>Ktedonobacteria</taxon>
        <taxon>Thermogemmatisporales</taxon>
        <taxon>Thermogemmatisporaceae</taxon>
        <taxon>Thermogemmatispora</taxon>
    </lineage>
</organism>
<feature type="region of interest" description="Disordered" evidence="10">
    <location>
        <begin position="506"/>
        <end position="557"/>
    </location>
</feature>
<keyword evidence="3" id="KW-1003">Cell membrane</keyword>
<dbReference type="SMART" id="SM00382">
    <property type="entry name" value="AAA"/>
    <property type="match status" value="2"/>
</dbReference>
<keyword evidence="6" id="KW-0547">Nucleotide-binding</keyword>
<keyword evidence="5" id="KW-0677">Repeat</keyword>
<evidence type="ECO:0000256" key="1">
    <source>
        <dbReference type="ARBA" id="ARBA00004202"/>
    </source>
</evidence>